<dbReference type="EMBL" id="UYYB01112217">
    <property type="protein sequence ID" value="VDM81299.1"/>
    <property type="molecule type" value="Genomic_DNA"/>
</dbReference>
<accession>A0A3P7JMU1</accession>
<keyword evidence="2" id="KW-1185">Reference proteome</keyword>
<sequence length="110" mass="12815">MNEKQLTKEEMIAKKQKQGLAKKRSFLVRMVSDPKCYNPKIVRHLNMANHRKMSQDLYRDRTLMQVLLNSLRKIAQLFYASSGKQSRLANDRVGCHNPQDPAVRVSFILN</sequence>
<evidence type="ECO:0000313" key="1">
    <source>
        <dbReference type="EMBL" id="VDM81299.1"/>
    </source>
</evidence>
<dbReference type="OrthoDB" id="5805124at2759"/>
<organism evidence="1 2">
    <name type="scientific">Strongylus vulgaris</name>
    <name type="common">Blood worm</name>
    <dbReference type="NCBI Taxonomy" id="40348"/>
    <lineage>
        <taxon>Eukaryota</taxon>
        <taxon>Metazoa</taxon>
        <taxon>Ecdysozoa</taxon>
        <taxon>Nematoda</taxon>
        <taxon>Chromadorea</taxon>
        <taxon>Rhabditida</taxon>
        <taxon>Rhabditina</taxon>
        <taxon>Rhabditomorpha</taxon>
        <taxon>Strongyloidea</taxon>
        <taxon>Strongylidae</taxon>
        <taxon>Strongylus</taxon>
    </lineage>
</organism>
<dbReference type="Proteomes" id="UP000270094">
    <property type="component" value="Unassembled WGS sequence"/>
</dbReference>
<dbReference type="AlphaFoldDB" id="A0A3P7JMU1"/>
<proteinExistence type="predicted"/>
<name>A0A3P7JMU1_STRVU</name>
<protein>
    <submittedName>
        <fullName evidence="1">Uncharacterized protein</fullName>
    </submittedName>
</protein>
<evidence type="ECO:0000313" key="2">
    <source>
        <dbReference type="Proteomes" id="UP000270094"/>
    </source>
</evidence>
<gene>
    <name evidence="1" type="ORF">SVUK_LOCUS16297</name>
</gene>
<reference evidence="1 2" key="1">
    <citation type="submission" date="2018-11" db="EMBL/GenBank/DDBJ databases">
        <authorList>
            <consortium name="Pathogen Informatics"/>
        </authorList>
    </citation>
    <scope>NUCLEOTIDE SEQUENCE [LARGE SCALE GENOMIC DNA]</scope>
</reference>